<evidence type="ECO:0000313" key="2">
    <source>
        <dbReference type="Proteomes" id="UP001195963"/>
    </source>
</evidence>
<name>A0ABS7DZI6_9GAMM</name>
<organism evidence="1 2">
    <name type="scientific">Shewanella nanhaiensis</name>
    <dbReference type="NCBI Taxonomy" id="2864872"/>
    <lineage>
        <taxon>Bacteria</taxon>
        <taxon>Pseudomonadati</taxon>
        <taxon>Pseudomonadota</taxon>
        <taxon>Gammaproteobacteria</taxon>
        <taxon>Alteromonadales</taxon>
        <taxon>Shewanellaceae</taxon>
        <taxon>Shewanella</taxon>
    </lineage>
</organism>
<keyword evidence="2" id="KW-1185">Reference proteome</keyword>
<proteinExistence type="predicted"/>
<sequence>MNRLEQKIEMQLTQERRLSPQKVITVSALLILLVAVQVSTQSVEDWFVFGLNVLEVTAPMNVSVHELSNVGSDAVGGLEHLREIIWKLVKALVEFIFR</sequence>
<dbReference type="RefSeq" id="WP_220108231.1">
    <property type="nucleotide sequence ID" value="NZ_JAHZST010000002.1"/>
</dbReference>
<comment type="caution">
    <text evidence="1">The sequence shown here is derived from an EMBL/GenBank/DDBJ whole genome shotgun (WGS) entry which is preliminary data.</text>
</comment>
<dbReference type="EMBL" id="JAHZST010000002">
    <property type="protein sequence ID" value="MBW8182533.1"/>
    <property type="molecule type" value="Genomic_DNA"/>
</dbReference>
<evidence type="ECO:0000313" key="1">
    <source>
        <dbReference type="EMBL" id="MBW8182533.1"/>
    </source>
</evidence>
<protein>
    <submittedName>
        <fullName evidence="1">Uncharacterized protein</fullName>
    </submittedName>
</protein>
<reference evidence="1 2" key="1">
    <citation type="submission" date="2021-07" db="EMBL/GenBank/DDBJ databases">
        <title>Shewanella sp. nov, isolated from SCS.</title>
        <authorList>
            <person name="Cao W.R."/>
        </authorList>
    </citation>
    <scope>NUCLEOTIDE SEQUENCE [LARGE SCALE GENOMIC DNA]</scope>
    <source>
        <strain evidence="1 2">NR704-98</strain>
    </source>
</reference>
<accession>A0ABS7DZI6</accession>
<gene>
    <name evidence="1" type="ORF">K0625_02535</name>
</gene>
<dbReference type="Proteomes" id="UP001195963">
    <property type="component" value="Unassembled WGS sequence"/>
</dbReference>